<keyword evidence="2" id="KW-1133">Transmembrane helix</keyword>
<keyword evidence="2" id="KW-0812">Transmembrane</keyword>
<feature type="transmembrane region" description="Helical" evidence="2">
    <location>
        <begin position="384"/>
        <end position="406"/>
    </location>
</feature>
<evidence type="ECO:0000256" key="1">
    <source>
        <dbReference type="SAM" id="MobiDB-lite"/>
    </source>
</evidence>
<feature type="transmembrane region" description="Helical" evidence="2">
    <location>
        <begin position="341"/>
        <end position="364"/>
    </location>
</feature>
<dbReference type="AlphaFoldDB" id="A0AAU7WCS0"/>
<feature type="region of interest" description="Disordered" evidence="1">
    <location>
        <begin position="417"/>
        <end position="449"/>
    </location>
</feature>
<organism evidence="3">
    <name type="scientific">Agromyces sp. G08B096</name>
    <dbReference type="NCBI Taxonomy" id="3156399"/>
    <lineage>
        <taxon>Bacteria</taxon>
        <taxon>Bacillati</taxon>
        <taxon>Actinomycetota</taxon>
        <taxon>Actinomycetes</taxon>
        <taxon>Micrococcales</taxon>
        <taxon>Microbacteriaceae</taxon>
        <taxon>Agromyces</taxon>
    </lineage>
</organism>
<feature type="transmembrane region" description="Helical" evidence="2">
    <location>
        <begin position="308"/>
        <end position="329"/>
    </location>
</feature>
<name>A0AAU7WCS0_9MICO</name>
<reference evidence="3" key="1">
    <citation type="submission" date="2024-05" db="EMBL/GenBank/DDBJ databases">
        <authorList>
            <person name="Yu L."/>
        </authorList>
    </citation>
    <scope>NUCLEOTIDE SEQUENCE</scope>
    <source>
        <strain evidence="3">G08B096</strain>
    </source>
</reference>
<protein>
    <submittedName>
        <fullName evidence="3">DUF6350 family protein</fullName>
    </submittedName>
</protein>
<feature type="transmembrane region" description="Helical" evidence="2">
    <location>
        <begin position="7"/>
        <end position="33"/>
    </location>
</feature>
<proteinExistence type="predicted"/>
<dbReference type="EMBL" id="CP158374">
    <property type="protein sequence ID" value="XBX83216.1"/>
    <property type="molecule type" value="Genomic_DNA"/>
</dbReference>
<dbReference type="InterPro" id="IPR045931">
    <property type="entry name" value="DUF6350"/>
</dbReference>
<feature type="transmembrane region" description="Helical" evidence="2">
    <location>
        <begin position="113"/>
        <end position="135"/>
    </location>
</feature>
<dbReference type="RefSeq" id="WP_350349220.1">
    <property type="nucleotide sequence ID" value="NZ_CP158374.1"/>
</dbReference>
<keyword evidence="2" id="KW-0472">Membrane</keyword>
<feature type="transmembrane region" description="Helical" evidence="2">
    <location>
        <begin position="204"/>
        <end position="226"/>
    </location>
</feature>
<feature type="transmembrane region" description="Helical" evidence="2">
    <location>
        <begin position="147"/>
        <end position="165"/>
    </location>
</feature>
<evidence type="ECO:0000313" key="3">
    <source>
        <dbReference type="EMBL" id="XBX83216.1"/>
    </source>
</evidence>
<sequence>MTRLTCALLAALEAVVAALIGLGIALLPLLLLWSVHFGLAVDLPVFLRAAADVWLLGHGVDLTAQLDPVTAGRLALPGAGDPFALTIALLGFALVTVLFARRIGRRAATAGHPFVGALAAVVVTGAVGGVLAALAGHPAAQPSTWQAVVLPAFVAGLGAAVGASYETLRAEAAERPDASPGALLARWRELPELPLAASLAAVRIGAGAAFGILAVAAGLVVVLLIADYATVVGLSQALGAGADGGLAITVAELALLPNVVVWAASWLLGPGFALGEGTTVSPTGTLLGPVPGVPLAGILPPEGASLGIVWLIVPLVLGFAGATFAWPWLVRTPGMRVRSWWMPVAVSAAAGVVAGLVLGLLAWWSGGAVGPGRLSVVGPDPLPVAGIAALTVFLGSVAGAFTARAVPRHPLGASRVDAADWPEDDDLSATDRFEASDLAGPSGTGRGAP</sequence>
<feature type="transmembrane region" description="Helical" evidence="2">
    <location>
        <begin position="83"/>
        <end position="101"/>
    </location>
</feature>
<gene>
    <name evidence="3" type="ORF">ABIQ69_04655</name>
</gene>
<accession>A0AAU7WCS0</accession>
<dbReference type="Pfam" id="PF19877">
    <property type="entry name" value="DUF6350"/>
    <property type="match status" value="1"/>
</dbReference>
<evidence type="ECO:0000256" key="2">
    <source>
        <dbReference type="SAM" id="Phobius"/>
    </source>
</evidence>